<feature type="region of interest" description="Disordered" evidence="9">
    <location>
        <begin position="39"/>
        <end position="63"/>
    </location>
</feature>
<keyword evidence="5" id="KW-0812">Transmembrane</keyword>
<dbReference type="AlphaFoldDB" id="A0A6I3W885"/>
<dbReference type="InterPro" id="IPR051544">
    <property type="entry name" value="TPS_OM_transporter"/>
</dbReference>
<dbReference type="Pfam" id="PF03865">
    <property type="entry name" value="ShlB"/>
    <property type="match status" value="1"/>
</dbReference>
<evidence type="ECO:0000256" key="3">
    <source>
        <dbReference type="ARBA" id="ARBA00022448"/>
    </source>
</evidence>
<keyword evidence="4" id="KW-1134">Transmembrane beta strand</keyword>
<evidence type="ECO:0000256" key="5">
    <source>
        <dbReference type="ARBA" id="ARBA00022692"/>
    </source>
</evidence>
<proteinExistence type="inferred from homology"/>
<dbReference type="InterPro" id="IPR005565">
    <property type="entry name" value="Hemolysn_activator_HlyB_C"/>
</dbReference>
<feature type="domain" description="POTRA" evidence="11">
    <location>
        <begin position="68"/>
        <end position="143"/>
    </location>
</feature>
<dbReference type="PANTHER" id="PTHR34597">
    <property type="entry name" value="SLR1661 PROTEIN"/>
    <property type="match status" value="1"/>
</dbReference>
<dbReference type="PROSITE" id="PS51779">
    <property type="entry name" value="POTRA"/>
    <property type="match status" value="1"/>
</dbReference>
<evidence type="ECO:0000313" key="12">
    <source>
        <dbReference type="EMBL" id="MUF03653.1"/>
    </source>
</evidence>
<keyword evidence="3" id="KW-0813">Transport</keyword>
<keyword evidence="10" id="KW-0732">Signal</keyword>
<accession>A0A6I3W885</accession>
<dbReference type="PANTHER" id="PTHR34597:SF1">
    <property type="entry name" value="HEME_HEMOPEXIN TRANSPORTER PROTEIN HUXB"/>
    <property type="match status" value="1"/>
</dbReference>
<reference evidence="12 13" key="1">
    <citation type="submission" date="2019-11" db="EMBL/GenBank/DDBJ databases">
        <title>Pseudomonas karstica sp. nov. and Pseudomonas spelaei sp. nov. from karst caves.</title>
        <authorList>
            <person name="Zeman M."/>
        </authorList>
    </citation>
    <scope>NUCLEOTIDE SEQUENCE [LARGE SCALE GENOMIC DNA]</scope>
    <source>
        <strain evidence="12 13">CCM 7893</strain>
    </source>
</reference>
<keyword evidence="13" id="KW-1185">Reference proteome</keyword>
<feature type="chain" id="PRO_5026035630" evidence="10">
    <location>
        <begin position="22"/>
        <end position="557"/>
    </location>
</feature>
<evidence type="ECO:0000256" key="10">
    <source>
        <dbReference type="SAM" id="SignalP"/>
    </source>
</evidence>
<evidence type="ECO:0000256" key="7">
    <source>
        <dbReference type="ARBA" id="ARBA00023136"/>
    </source>
</evidence>
<dbReference type="Proteomes" id="UP000438196">
    <property type="component" value="Unassembled WGS sequence"/>
</dbReference>
<dbReference type="GO" id="GO:0009279">
    <property type="term" value="C:cell outer membrane"/>
    <property type="evidence" value="ECO:0007669"/>
    <property type="project" value="UniProtKB-SubCell"/>
</dbReference>
<dbReference type="Pfam" id="PF08479">
    <property type="entry name" value="POTRA_2"/>
    <property type="match status" value="1"/>
</dbReference>
<keyword evidence="6" id="KW-0653">Protein transport</keyword>
<comment type="subcellular location">
    <subcellularLocation>
        <location evidence="1">Cell outer membrane</location>
    </subcellularLocation>
</comment>
<dbReference type="InterPro" id="IPR013686">
    <property type="entry name" value="Polypept-transport_assoc_ShlB"/>
</dbReference>
<keyword evidence="8" id="KW-0998">Cell outer membrane</keyword>
<gene>
    <name evidence="12" type="ORF">GNF76_04870</name>
</gene>
<evidence type="ECO:0000313" key="13">
    <source>
        <dbReference type="Proteomes" id="UP000438196"/>
    </source>
</evidence>
<sequence>MRAHISSIGVVLCLSSPMAWAQLPNAGQIIRDIESERPSLPAPAELKPKTPKARQNPASAAAEQGPRIRVNGFRIDGNQLFDSQQLLAMLDDLKGRELNLAELNDAADRISEFYQESGYVLARAYLPRQEIDDGQVLIKVIEGRYGQIELQNHSRTRDQVLRQPLAKLESGAAVQGQELERSLQMLSDIPGVQAKGTLRPGTKGGTTDLLVEAQSTALVSGSLDANNYGDYSTGEYRLGGNINVNSPLGLGDRLNLRLQSGDWRERYYRVAYQLPVGPWSTQIGVANSEAYYHVIKNPGDTDLGLHGRAGVQSLFVSQPLLRGRTFGLSAQLQYEAKQLRDDFDLFEIRGQKDIELWTIGVNGNSQDRLLGGGQNGFALTYGHGRLSIGDPEDRRQDRYSAGKAGDFDKVNLNAVRLQRLTDRFQLFAQLNAQWASGNLDSAEKFTLGGPYGVRAYPASSTSGSGDEGWQASLELRYSLTPNWQLSTFVDQGAVTFNKQPWTREANHNHMSGSGTGATWFTSTQQVSLTAAWPMGKAEKNIEPERNPRLWLQATQYF</sequence>
<name>A0A6I3W885_9PSED</name>
<comment type="caution">
    <text evidence="12">The sequence shown here is derived from an EMBL/GenBank/DDBJ whole genome shotgun (WGS) entry which is preliminary data.</text>
</comment>
<evidence type="ECO:0000256" key="8">
    <source>
        <dbReference type="ARBA" id="ARBA00023237"/>
    </source>
</evidence>
<evidence type="ECO:0000256" key="2">
    <source>
        <dbReference type="ARBA" id="ARBA00009055"/>
    </source>
</evidence>
<dbReference type="Gene3D" id="2.40.160.50">
    <property type="entry name" value="membrane protein fhac: a member of the omp85/tpsb transporter family"/>
    <property type="match status" value="1"/>
</dbReference>
<feature type="signal peptide" evidence="10">
    <location>
        <begin position="1"/>
        <end position="21"/>
    </location>
</feature>
<comment type="similarity">
    <text evidence="2">Belongs to the TPS (TC 1.B.20) family.</text>
</comment>
<dbReference type="Gene3D" id="3.10.20.310">
    <property type="entry name" value="membrane protein fhac"/>
    <property type="match status" value="1"/>
</dbReference>
<protein>
    <submittedName>
        <fullName evidence="12">ShlB/FhaC/HecB family hemolysin secretion/activation protein</fullName>
    </submittedName>
</protein>
<organism evidence="12 13">
    <name type="scientific">Pseudomonas spelaei</name>
    <dbReference type="NCBI Taxonomy" id="1055469"/>
    <lineage>
        <taxon>Bacteria</taxon>
        <taxon>Pseudomonadati</taxon>
        <taxon>Pseudomonadota</taxon>
        <taxon>Gammaproteobacteria</taxon>
        <taxon>Pseudomonadales</taxon>
        <taxon>Pseudomonadaceae</taxon>
        <taxon>Pseudomonas</taxon>
    </lineage>
</organism>
<evidence type="ECO:0000256" key="1">
    <source>
        <dbReference type="ARBA" id="ARBA00004442"/>
    </source>
</evidence>
<evidence type="ECO:0000256" key="9">
    <source>
        <dbReference type="SAM" id="MobiDB-lite"/>
    </source>
</evidence>
<dbReference type="EMBL" id="WNNK01000003">
    <property type="protein sequence ID" value="MUF03653.1"/>
    <property type="molecule type" value="Genomic_DNA"/>
</dbReference>
<evidence type="ECO:0000259" key="11">
    <source>
        <dbReference type="PROSITE" id="PS51779"/>
    </source>
</evidence>
<dbReference type="GO" id="GO:0046819">
    <property type="term" value="P:protein secretion by the type V secretion system"/>
    <property type="evidence" value="ECO:0007669"/>
    <property type="project" value="TreeGrafter"/>
</dbReference>
<keyword evidence="7" id="KW-0472">Membrane</keyword>
<dbReference type="RefSeq" id="WP_155582044.1">
    <property type="nucleotide sequence ID" value="NZ_JBHSTH010000021.1"/>
</dbReference>
<dbReference type="InterPro" id="IPR034746">
    <property type="entry name" value="POTRA"/>
</dbReference>
<dbReference type="GO" id="GO:0098046">
    <property type="term" value="C:type V protein secretion system complex"/>
    <property type="evidence" value="ECO:0007669"/>
    <property type="project" value="TreeGrafter"/>
</dbReference>
<evidence type="ECO:0000256" key="4">
    <source>
        <dbReference type="ARBA" id="ARBA00022452"/>
    </source>
</evidence>
<evidence type="ECO:0000256" key="6">
    <source>
        <dbReference type="ARBA" id="ARBA00022927"/>
    </source>
</evidence>
<dbReference type="GO" id="GO:0008320">
    <property type="term" value="F:protein transmembrane transporter activity"/>
    <property type="evidence" value="ECO:0007669"/>
    <property type="project" value="TreeGrafter"/>
</dbReference>
<dbReference type="OrthoDB" id="572300at2"/>